<dbReference type="AlphaFoldDB" id="A0A1M4WMS6"/>
<feature type="domain" description="DUF1659" evidence="1">
    <location>
        <begin position="3"/>
        <end position="72"/>
    </location>
</feature>
<protein>
    <recommendedName>
        <fullName evidence="1">DUF1659 domain-containing protein</fullName>
    </recommendedName>
</protein>
<dbReference type="Pfam" id="PF07872">
    <property type="entry name" value="DUF1659"/>
    <property type="match status" value="1"/>
</dbReference>
<dbReference type="InterPro" id="IPR012454">
    <property type="entry name" value="DUF1659"/>
</dbReference>
<dbReference type="GeneID" id="90993901"/>
<organism evidence="2 3">
    <name type="scientific">Tissierella praeacuta DSM 18095</name>
    <dbReference type="NCBI Taxonomy" id="1123404"/>
    <lineage>
        <taxon>Bacteria</taxon>
        <taxon>Bacillati</taxon>
        <taxon>Bacillota</taxon>
        <taxon>Tissierellia</taxon>
        <taxon>Tissierellales</taxon>
        <taxon>Tissierellaceae</taxon>
        <taxon>Tissierella</taxon>
    </lineage>
</organism>
<dbReference type="Proteomes" id="UP000184114">
    <property type="component" value="Unassembled WGS sequence"/>
</dbReference>
<evidence type="ECO:0000313" key="2">
    <source>
        <dbReference type="EMBL" id="SHE82525.1"/>
    </source>
</evidence>
<name>A0A1M4WMS6_9FIRM</name>
<sequence>MAMENVKEKLALKLELDGGMVNGKQKILSKTFSQIKTTADDGNLHTAAKTIANLQQKSLLKVQKVETTTLINQ</sequence>
<dbReference type="RefSeq" id="WP_072975867.1">
    <property type="nucleotide sequence ID" value="NZ_FQTY01000007.1"/>
</dbReference>
<dbReference type="STRING" id="1123404.SAMN02745784_01939"/>
<proteinExistence type="predicted"/>
<evidence type="ECO:0000259" key="1">
    <source>
        <dbReference type="Pfam" id="PF07872"/>
    </source>
</evidence>
<accession>A0A1M4WMS6</accession>
<evidence type="ECO:0000313" key="3">
    <source>
        <dbReference type="Proteomes" id="UP000184114"/>
    </source>
</evidence>
<keyword evidence="3" id="KW-1185">Reference proteome</keyword>
<gene>
    <name evidence="2" type="ORF">SAMN02745784_01939</name>
</gene>
<reference evidence="3" key="1">
    <citation type="submission" date="2016-11" db="EMBL/GenBank/DDBJ databases">
        <authorList>
            <person name="Varghese N."/>
            <person name="Submissions S."/>
        </authorList>
    </citation>
    <scope>NUCLEOTIDE SEQUENCE [LARGE SCALE GENOMIC DNA]</scope>
    <source>
        <strain evidence="3">DSM 18095</strain>
    </source>
</reference>
<dbReference type="EMBL" id="FQTY01000007">
    <property type="protein sequence ID" value="SHE82525.1"/>
    <property type="molecule type" value="Genomic_DNA"/>
</dbReference>